<evidence type="ECO:0000313" key="1">
    <source>
        <dbReference type="EMBL" id="TKY92502.1"/>
    </source>
</evidence>
<accession>A0AC61SCW4</accession>
<dbReference type="EMBL" id="QYBA01000008">
    <property type="protein sequence ID" value="TKY92502.1"/>
    <property type="molecule type" value="Genomic_DNA"/>
</dbReference>
<evidence type="ECO:0000313" key="2">
    <source>
        <dbReference type="Proteomes" id="UP000315423"/>
    </source>
</evidence>
<reference evidence="1" key="1">
    <citation type="submission" date="2018-09" db="EMBL/GenBank/DDBJ databases">
        <title>A genomic encyclopedia of anaerobic methanotrophic archaea.</title>
        <authorList>
            <person name="Skennerton C.T."/>
            <person name="Chadwick G.L."/>
            <person name="Laso-Perez R."/>
            <person name="Leu A.O."/>
            <person name="Speth D.R."/>
            <person name="Yu H."/>
            <person name="Morgan-Lang C."/>
            <person name="Hatzenpichler R."/>
            <person name="Goudeau D."/>
            <person name="Malmstrom R."/>
            <person name="Woyke T."/>
            <person name="Hallam S."/>
            <person name="Tyson G.W."/>
            <person name="Wegener G."/>
            <person name="Boetius A."/>
            <person name="Orphan V.J."/>
        </authorList>
    </citation>
    <scope>NUCLEOTIDE SEQUENCE</scope>
    <source>
        <strain evidence="1">CONS3730D10UFb2</strain>
    </source>
</reference>
<name>A0AC61SCW4_9EURY</name>
<gene>
    <name evidence="1" type="ORF">C5S46_00360</name>
</gene>
<organism evidence="1 2">
    <name type="scientific">Candidatus Methanomarinus sp</name>
    <dbReference type="NCBI Taxonomy" id="3386244"/>
    <lineage>
        <taxon>Archaea</taxon>
        <taxon>Methanobacteriati</taxon>
        <taxon>Methanobacteriota</taxon>
        <taxon>Stenosarchaea group</taxon>
        <taxon>Methanomicrobia</taxon>
        <taxon>Methanosarcinales</taxon>
        <taxon>ANME-2 cluster</taxon>
        <taxon>Candidatus Methanocomedenaceae</taxon>
        <taxon>Candidatus Methanomarinus</taxon>
    </lineage>
</organism>
<sequence length="125" mass="12873">MKYQVNESLCVGCGLCVDVCPVKAITISDIAKIDVDLCTGCGTCVNVCRKGAIVEVPVETVKENLPVPVAITSGIANAIGSIGSTIKRYTNSSAQTGSRQGSTGRGGGRGRGGGGCRNNKKNKRR</sequence>
<protein>
    <submittedName>
        <fullName evidence="1">4Fe-4S dicluster domain-containing protein</fullName>
    </submittedName>
</protein>
<comment type="caution">
    <text evidence="1">The sequence shown here is derived from an EMBL/GenBank/DDBJ whole genome shotgun (WGS) entry which is preliminary data.</text>
</comment>
<dbReference type="Proteomes" id="UP000315423">
    <property type="component" value="Unassembled WGS sequence"/>
</dbReference>
<proteinExistence type="predicted"/>